<sequence length="780" mass="85624">MRSNGDRNSRRLSVAPEPGRRASIDPVSSPALAPSRFIAATRIEASCEFGSDDECNTRGMRDSVASDTAPQERRRSLALKKHEGASPRLSHTSQMQENRRRLSFMILKNDQEGKDEVYQVSSNVPPVPTNSTSGNTFKPAARGANDPKASIHNLEQSCADDAGDGNSDGKVPQPKSLKPALFLHFSPFPSSPPNNNGSSTSFLNNVARSFNSVQSDVTEDGIIFGISRHVEETKENLMASRIYQLALWAWESTTFNIYFYTLCHIGILMTVVLVLKFGIGMHAPNIVHYNVIHAAAGFLGKISFAFGLRATQLISKEFMARNLVKRGKGVSLSSIAHPVPLLKLNSDEGKTLRYLFLLALALVEINIWYLGIAMEWIPSVSEFGTYPCTQIRYMKEPKLPSDLGNYLQGNSDLSMIYSYGLPLGDGLVGGLSAWPLTVPANSFNIDLPGTAYAINSVCGDLRVAKNGTENGLTQFQILQTEVWNTMFSANILVQMPGGSHDWEEHLDQDIVQECMVRYVMGDAEVAFGFVSDEWGGLVASNLHSIHLESGLSIERGQSSRIYFGRVHDAFKQNSKNENITRWVIDATNVVLNGTSYGASQGALFANLFQWATLPDGYYHTSITWKGMAAIMAMIARYVLLQYDDSSIDECAYTGMNGAGDVHAPDYIVTLAIVAVILCVIAELCQLFWWFLLSGGGEKQDRAARMLESPMQMLYDMRAGGTGILGELPDGDQSLAAVKRHFDGVDVRFGESRQTRANAVGMLILGLPGEVVAMNDKREYI</sequence>
<feature type="transmembrane region" description="Helical" evidence="2">
    <location>
        <begin position="257"/>
        <end position="279"/>
    </location>
</feature>
<keyword evidence="2" id="KW-0472">Membrane</keyword>
<gene>
    <name evidence="3" type="ORF">CcCBS67573_g08533</name>
</gene>
<feature type="transmembrane region" description="Helical" evidence="2">
    <location>
        <begin position="291"/>
        <end position="311"/>
    </location>
</feature>
<name>A0A507EJE6_9FUNG</name>
<feature type="region of interest" description="Disordered" evidence="1">
    <location>
        <begin position="54"/>
        <end position="96"/>
    </location>
</feature>
<keyword evidence="2" id="KW-1133">Transmembrane helix</keyword>
<evidence type="ECO:0000256" key="2">
    <source>
        <dbReference type="SAM" id="Phobius"/>
    </source>
</evidence>
<keyword evidence="4" id="KW-1185">Reference proteome</keyword>
<proteinExistence type="predicted"/>
<evidence type="ECO:0000256" key="1">
    <source>
        <dbReference type="SAM" id="MobiDB-lite"/>
    </source>
</evidence>
<accession>A0A507EJE6</accession>
<dbReference type="Proteomes" id="UP000320333">
    <property type="component" value="Unassembled WGS sequence"/>
</dbReference>
<organism evidence="3 4">
    <name type="scientific">Chytriomyces confervae</name>
    <dbReference type="NCBI Taxonomy" id="246404"/>
    <lineage>
        <taxon>Eukaryota</taxon>
        <taxon>Fungi</taxon>
        <taxon>Fungi incertae sedis</taxon>
        <taxon>Chytridiomycota</taxon>
        <taxon>Chytridiomycota incertae sedis</taxon>
        <taxon>Chytridiomycetes</taxon>
        <taxon>Chytridiales</taxon>
        <taxon>Chytriomycetaceae</taxon>
        <taxon>Chytriomyces</taxon>
    </lineage>
</organism>
<feature type="region of interest" description="Disordered" evidence="1">
    <location>
        <begin position="123"/>
        <end position="147"/>
    </location>
</feature>
<feature type="compositionally biased region" description="Basic and acidic residues" evidence="1">
    <location>
        <begin position="70"/>
        <end position="85"/>
    </location>
</feature>
<feature type="transmembrane region" description="Helical" evidence="2">
    <location>
        <begin position="666"/>
        <end position="691"/>
    </location>
</feature>
<feature type="region of interest" description="Disordered" evidence="1">
    <location>
        <begin position="1"/>
        <end position="32"/>
    </location>
</feature>
<evidence type="ECO:0000313" key="3">
    <source>
        <dbReference type="EMBL" id="TPX63964.1"/>
    </source>
</evidence>
<feature type="transmembrane region" description="Helical" evidence="2">
    <location>
        <begin position="352"/>
        <end position="371"/>
    </location>
</feature>
<dbReference type="EMBL" id="QEAP01000573">
    <property type="protein sequence ID" value="TPX63964.1"/>
    <property type="molecule type" value="Genomic_DNA"/>
</dbReference>
<dbReference type="OrthoDB" id="2152106at2759"/>
<protein>
    <submittedName>
        <fullName evidence="3">Uncharacterized protein</fullName>
    </submittedName>
</protein>
<reference evidence="3 4" key="1">
    <citation type="journal article" date="2019" name="Sci. Rep.">
        <title>Comparative genomics of chytrid fungi reveal insights into the obligate biotrophic and pathogenic lifestyle of Synchytrium endobioticum.</title>
        <authorList>
            <person name="van de Vossenberg B.T.L.H."/>
            <person name="Warris S."/>
            <person name="Nguyen H.D.T."/>
            <person name="van Gent-Pelzer M.P.E."/>
            <person name="Joly D.L."/>
            <person name="van de Geest H.C."/>
            <person name="Bonants P.J.M."/>
            <person name="Smith D.S."/>
            <person name="Levesque C.A."/>
            <person name="van der Lee T.A.J."/>
        </authorList>
    </citation>
    <scope>NUCLEOTIDE SEQUENCE [LARGE SCALE GENOMIC DNA]</scope>
    <source>
        <strain evidence="3 4">CBS 675.73</strain>
    </source>
</reference>
<evidence type="ECO:0000313" key="4">
    <source>
        <dbReference type="Proteomes" id="UP000320333"/>
    </source>
</evidence>
<keyword evidence="2" id="KW-0812">Transmembrane</keyword>
<feature type="compositionally biased region" description="Polar residues" evidence="1">
    <location>
        <begin position="123"/>
        <end position="136"/>
    </location>
</feature>
<comment type="caution">
    <text evidence="3">The sequence shown here is derived from an EMBL/GenBank/DDBJ whole genome shotgun (WGS) entry which is preliminary data.</text>
</comment>
<dbReference type="AlphaFoldDB" id="A0A507EJE6"/>